<keyword evidence="1" id="KW-1133">Transmembrane helix</keyword>
<comment type="caution">
    <text evidence="3">The sequence shown here is derived from an EMBL/GenBank/DDBJ whole genome shotgun (WGS) entry which is preliminary data.</text>
</comment>
<feature type="transmembrane region" description="Helical" evidence="1">
    <location>
        <begin position="20"/>
        <end position="40"/>
    </location>
</feature>
<dbReference type="InterPro" id="IPR002123">
    <property type="entry name" value="Plipid/glycerol_acylTrfase"/>
</dbReference>
<sequence length="259" mass="29648">MTTQSMRGRRTPVWRRNRTLNVLGRWTIVTFIALVFRLLVRLGYVRIEGRERLERAVAEGRFLIAANHPSWLETLWLPVAVSWPQCLWEERAMPWSIAREDILPRGLRFMFHLLYCLPVCRKLLNDGVRESARKKALTADSVKRALAILKGYGVVVCYPEGDLTVCGASFAVRGERRIAEFENAELLRLVRLAHARILPAYVSFLGSEKKLRPLGYLWLLLRGNVMSISFGEPYELDPSEKTVDTQNRELAERILGAGA</sequence>
<dbReference type="Pfam" id="PF01553">
    <property type="entry name" value="Acyltransferase"/>
    <property type="match status" value="1"/>
</dbReference>
<evidence type="ECO:0000313" key="3">
    <source>
        <dbReference type="EMBL" id="OGG75095.1"/>
    </source>
</evidence>
<evidence type="ECO:0000313" key="4">
    <source>
        <dbReference type="Proteomes" id="UP000178587"/>
    </source>
</evidence>
<feature type="domain" description="Phospholipid/glycerol acyltransferase" evidence="2">
    <location>
        <begin position="62"/>
        <end position="205"/>
    </location>
</feature>
<organism evidence="3 4">
    <name type="scientific">Candidatus Kaiserbacteria bacterium RIFCSPLOWO2_01_FULL_50_24</name>
    <dbReference type="NCBI Taxonomy" id="1798507"/>
    <lineage>
        <taxon>Bacteria</taxon>
        <taxon>Candidatus Kaiseribacteriota</taxon>
    </lineage>
</organism>
<gene>
    <name evidence="3" type="ORF">A3A34_01925</name>
</gene>
<dbReference type="GO" id="GO:0016746">
    <property type="term" value="F:acyltransferase activity"/>
    <property type="evidence" value="ECO:0007669"/>
    <property type="project" value="InterPro"/>
</dbReference>
<dbReference type="SMART" id="SM00563">
    <property type="entry name" value="PlsC"/>
    <property type="match status" value="1"/>
</dbReference>
<evidence type="ECO:0000256" key="1">
    <source>
        <dbReference type="SAM" id="Phobius"/>
    </source>
</evidence>
<dbReference type="SUPFAM" id="SSF69593">
    <property type="entry name" value="Glycerol-3-phosphate (1)-acyltransferase"/>
    <property type="match status" value="1"/>
</dbReference>
<dbReference type="EMBL" id="MFLU01000007">
    <property type="protein sequence ID" value="OGG75095.1"/>
    <property type="molecule type" value="Genomic_DNA"/>
</dbReference>
<reference evidence="3 4" key="1">
    <citation type="journal article" date="2016" name="Nat. Commun.">
        <title>Thousands of microbial genomes shed light on interconnected biogeochemical processes in an aquifer system.</title>
        <authorList>
            <person name="Anantharaman K."/>
            <person name="Brown C.T."/>
            <person name="Hug L.A."/>
            <person name="Sharon I."/>
            <person name="Castelle C.J."/>
            <person name="Probst A.J."/>
            <person name="Thomas B.C."/>
            <person name="Singh A."/>
            <person name="Wilkins M.J."/>
            <person name="Karaoz U."/>
            <person name="Brodie E.L."/>
            <person name="Williams K.H."/>
            <person name="Hubbard S.S."/>
            <person name="Banfield J.F."/>
        </authorList>
    </citation>
    <scope>NUCLEOTIDE SEQUENCE [LARGE SCALE GENOMIC DNA]</scope>
</reference>
<dbReference type="AlphaFoldDB" id="A0A1F6EN88"/>
<dbReference type="Proteomes" id="UP000178587">
    <property type="component" value="Unassembled WGS sequence"/>
</dbReference>
<name>A0A1F6EN88_9BACT</name>
<evidence type="ECO:0000259" key="2">
    <source>
        <dbReference type="SMART" id="SM00563"/>
    </source>
</evidence>
<proteinExistence type="predicted"/>
<keyword evidence="1" id="KW-0472">Membrane</keyword>
<accession>A0A1F6EN88</accession>
<keyword evidence="1" id="KW-0812">Transmembrane</keyword>
<protein>
    <recommendedName>
        <fullName evidence="2">Phospholipid/glycerol acyltransferase domain-containing protein</fullName>
    </recommendedName>
</protein>